<evidence type="ECO:0000313" key="13">
    <source>
        <dbReference type="Proteomes" id="UP001501444"/>
    </source>
</evidence>
<protein>
    <recommendedName>
        <fullName evidence="3 9">Transketolase</fullName>
        <ecNumber evidence="3 9">2.2.1.1</ecNumber>
    </recommendedName>
</protein>
<sequence length="686" mass="74631">MTTTAIDLDTLSVNTIRGLCMDAIQRAESGHPGTPMGIAPVAYTLWQRFLRFDPADPIWPNRDRFVLSEGHASALLWSLLHLTGVRAVDPDYEVLGRPSVTLEDLKTFRQLDSRAPGHPEYRWTSGVEATTGPLGQGDANSVGMAIAGRWLASRYNRDGFTLFDFDVYSITGDGDLMEGISSEAASLAGHLRLANLCWIYDSNRVTIEGSTDLAFTEDVAERFLAYGWNVTTVADANDLDSVERALHNFQTEHERPTLIVVHSHIGYGSPVEDTAQAHGKPLGAQAVRETKRFFGMPEDVDFYIPDQVSEWFARGIGARGGAARTAWRSSFAEYRARYPELADEIERMQRRELPDGWQDALPTFPADAKGVATRASSGQVLNALAQAVPWLLGGSADLAPSTETRLTFPGAGDFQAGQDGRNFHFGIREHAGAAIANGMALSKLRPYWSTFLIFSDYARAAIRLSALMEIPTVHIFSHDSIGVGEDGPTHQPVEQLASLRATPGLLVFRPADANEVVESWRVLAGLRREPAALVLTRQAVPTLDRTRLAAAAGVAKGAYVLADPPSGEPDVILLATGSEVALALAARDELAADGIGARVVSMPCWELFDRQPRQYRDEVLPPAIRARVAIEQASTLGWERYVGDAGAIVGMHTFGASAPLKQLLTKFGFTPERVTQVAREQMAANT</sequence>
<comment type="function">
    <text evidence="10">Catalyzes the transfer of a two-carbon ketol group from a ketose donor to an aldose acceptor, via a covalent intermediate with the cofactor thiamine pyrophosphate.</text>
</comment>
<evidence type="ECO:0000256" key="8">
    <source>
        <dbReference type="ARBA" id="ARBA00049473"/>
    </source>
</evidence>
<comment type="subunit">
    <text evidence="2 10">Homodimer.</text>
</comment>
<dbReference type="Gene3D" id="3.40.50.920">
    <property type="match status" value="1"/>
</dbReference>
<evidence type="ECO:0000256" key="2">
    <source>
        <dbReference type="ARBA" id="ARBA00011738"/>
    </source>
</evidence>
<dbReference type="PROSITE" id="PS00801">
    <property type="entry name" value="TRANSKETOLASE_1"/>
    <property type="match status" value="1"/>
</dbReference>
<dbReference type="CDD" id="cd02012">
    <property type="entry name" value="TPP_TK"/>
    <property type="match status" value="1"/>
</dbReference>
<dbReference type="Gene3D" id="3.40.50.970">
    <property type="match status" value="2"/>
</dbReference>
<comment type="caution">
    <text evidence="12">The sequence shown here is derived from an EMBL/GenBank/DDBJ whole genome shotgun (WGS) entry which is preliminary data.</text>
</comment>
<dbReference type="PROSITE" id="PS00802">
    <property type="entry name" value="TRANSKETOLASE_2"/>
    <property type="match status" value="1"/>
</dbReference>
<evidence type="ECO:0000256" key="4">
    <source>
        <dbReference type="ARBA" id="ARBA00022679"/>
    </source>
</evidence>
<accession>A0ABP5TR74</accession>
<evidence type="ECO:0000256" key="1">
    <source>
        <dbReference type="ARBA" id="ARBA00007131"/>
    </source>
</evidence>
<dbReference type="Pfam" id="PF00456">
    <property type="entry name" value="Transketolase_N"/>
    <property type="match status" value="1"/>
</dbReference>
<comment type="cofactor">
    <cofactor evidence="10">
        <name>Mg(2+)</name>
        <dbReference type="ChEBI" id="CHEBI:18420"/>
    </cofactor>
    <cofactor evidence="10">
        <name>Ca(2+)</name>
        <dbReference type="ChEBI" id="CHEBI:29108"/>
    </cofactor>
    <cofactor evidence="10">
        <name>Mn(2+)</name>
        <dbReference type="ChEBI" id="CHEBI:29035"/>
    </cofactor>
    <cofactor evidence="10">
        <name>Co(2+)</name>
        <dbReference type="ChEBI" id="CHEBI:48828"/>
    </cofactor>
    <text evidence="10">Binds 1 Mg(2+) ion per subunit. Can also utilize other divalent metal cations, such as Ca(2+), Mn(2+) and Co(2+).</text>
</comment>
<name>A0ABP5TR74_9ACTN</name>
<dbReference type="InterPro" id="IPR020826">
    <property type="entry name" value="Transketolase_BS"/>
</dbReference>
<dbReference type="Pfam" id="PF22613">
    <property type="entry name" value="Transketolase_C_1"/>
    <property type="match status" value="1"/>
</dbReference>
<evidence type="ECO:0000313" key="12">
    <source>
        <dbReference type="EMBL" id="GAA2358706.1"/>
    </source>
</evidence>
<evidence type="ECO:0000256" key="6">
    <source>
        <dbReference type="ARBA" id="ARBA00022842"/>
    </source>
</evidence>
<dbReference type="NCBIfam" id="TIGR00232">
    <property type="entry name" value="tktlase_bact"/>
    <property type="match status" value="1"/>
</dbReference>
<dbReference type="SMART" id="SM00861">
    <property type="entry name" value="Transket_pyr"/>
    <property type="match status" value="1"/>
</dbReference>
<dbReference type="SUPFAM" id="SSF52922">
    <property type="entry name" value="TK C-terminal domain-like"/>
    <property type="match status" value="1"/>
</dbReference>
<keyword evidence="13" id="KW-1185">Reference proteome</keyword>
<keyword evidence="7 10" id="KW-0786">Thiamine pyrophosphate</keyword>
<dbReference type="PANTHER" id="PTHR43522:SF2">
    <property type="entry name" value="TRANSKETOLASE 1-RELATED"/>
    <property type="match status" value="1"/>
</dbReference>
<evidence type="ECO:0000256" key="9">
    <source>
        <dbReference type="NCBIfam" id="TIGR00232"/>
    </source>
</evidence>
<keyword evidence="10" id="KW-0106">Calcium</keyword>
<feature type="domain" description="Transketolase-like pyrimidine-binding" evidence="11">
    <location>
        <begin position="371"/>
        <end position="542"/>
    </location>
</feature>
<evidence type="ECO:0000256" key="5">
    <source>
        <dbReference type="ARBA" id="ARBA00022723"/>
    </source>
</evidence>
<evidence type="ECO:0000256" key="10">
    <source>
        <dbReference type="RuleBase" id="RU004996"/>
    </source>
</evidence>
<comment type="similarity">
    <text evidence="1 10">Belongs to the transketolase family.</text>
</comment>
<dbReference type="InterPro" id="IPR033247">
    <property type="entry name" value="Transketolase_fam"/>
</dbReference>
<dbReference type="Pfam" id="PF02779">
    <property type="entry name" value="Transket_pyr"/>
    <property type="match status" value="1"/>
</dbReference>
<organism evidence="12 13">
    <name type="scientific">Dactylosporangium salmoneum</name>
    <dbReference type="NCBI Taxonomy" id="53361"/>
    <lineage>
        <taxon>Bacteria</taxon>
        <taxon>Bacillati</taxon>
        <taxon>Actinomycetota</taxon>
        <taxon>Actinomycetes</taxon>
        <taxon>Micromonosporales</taxon>
        <taxon>Micromonosporaceae</taxon>
        <taxon>Dactylosporangium</taxon>
    </lineage>
</organism>
<dbReference type="SUPFAM" id="SSF52518">
    <property type="entry name" value="Thiamin diphosphate-binding fold (THDP-binding)"/>
    <property type="match status" value="2"/>
</dbReference>
<dbReference type="InterPro" id="IPR055152">
    <property type="entry name" value="Transketolase-like_C_2"/>
</dbReference>
<dbReference type="InterPro" id="IPR029061">
    <property type="entry name" value="THDP-binding"/>
</dbReference>
<dbReference type="InterPro" id="IPR005474">
    <property type="entry name" value="Transketolase_N"/>
</dbReference>
<reference evidence="13" key="1">
    <citation type="journal article" date="2019" name="Int. J. Syst. Evol. Microbiol.">
        <title>The Global Catalogue of Microorganisms (GCM) 10K type strain sequencing project: providing services to taxonomists for standard genome sequencing and annotation.</title>
        <authorList>
            <consortium name="The Broad Institute Genomics Platform"/>
            <consortium name="The Broad Institute Genome Sequencing Center for Infectious Disease"/>
            <person name="Wu L."/>
            <person name="Ma J."/>
        </authorList>
    </citation>
    <scope>NUCLEOTIDE SEQUENCE [LARGE SCALE GENOMIC DNA]</scope>
    <source>
        <strain evidence="13">JCM 3272</strain>
    </source>
</reference>
<proteinExistence type="inferred from homology"/>
<keyword evidence="6 10" id="KW-0460">Magnesium</keyword>
<dbReference type="EC" id="2.2.1.1" evidence="3 9"/>
<keyword evidence="4 10" id="KW-0808">Transferase</keyword>
<dbReference type="InterPro" id="IPR049557">
    <property type="entry name" value="Transketolase_CS"/>
</dbReference>
<keyword evidence="5 10" id="KW-0479">Metal-binding</keyword>
<gene>
    <name evidence="12" type="primary">tkt_2</name>
    <name evidence="12" type="ORF">GCM10010170_052670</name>
</gene>
<dbReference type="InterPro" id="IPR005475">
    <property type="entry name" value="Transketolase-like_Pyr-bd"/>
</dbReference>
<comment type="cofactor">
    <cofactor evidence="10">
        <name>thiamine diphosphate</name>
        <dbReference type="ChEBI" id="CHEBI:58937"/>
    </cofactor>
    <text evidence="10">Binds 1 thiamine pyrophosphate per subunit.</text>
</comment>
<dbReference type="InterPro" id="IPR009014">
    <property type="entry name" value="Transketo_C/PFOR_II"/>
</dbReference>
<dbReference type="EMBL" id="BAAARV010000046">
    <property type="protein sequence ID" value="GAA2358706.1"/>
    <property type="molecule type" value="Genomic_DNA"/>
</dbReference>
<evidence type="ECO:0000259" key="11">
    <source>
        <dbReference type="SMART" id="SM00861"/>
    </source>
</evidence>
<dbReference type="CDD" id="cd07033">
    <property type="entry name" value="TPP_PYR_DXS_TK_like"/>
    <property type="match status" value="1"/>
</dbReference>
<comment type="catalytic activity">
    <reaction evidence="8 10">
        <text>D-sedoheptulose 7-phosphate + D-glyceraldehyde 3-phosphate = aldehydo-D-ribose 5-phosphate + D-xylulose 5-phosphate</text>
        <dbReference type="Rhea" id="RHEA:10508"/>
        <dbReference type="ChEBI" id="CHEBI:57483"/>
        <dbReference type="ChEBI" id="CHEBI:57737"/>
        <dbReference type="ChEBI" id="CHEBI:58273"/>
        <dbReference type="ChEBI" id="CHEBI:59776"/>
        <dbReference type="EC" id="2.2.1.1"/>
    </reaction>
</comment>
<evidence type="ECO:0000256" key="3">
    <source>
        <dbReference type="ARBA" id="ARBA00013152"/>
    </source>
</evidence>
<dbReference type="Proteomes" id="UP001501444">
    <property type="component" value="Unassembled WGS sequence"/>
</dbReference>
<evidence type="ECO:0000256" key="7">
    <source>
        <dbReference type="ARBA" id="ARBA00023052"/>
    </source>
</evidence>
<dbReference type="PANTHER" id="PTHR43522">
    <property type="entry name" value="TRANSKETOLASE"/>
    <property type="match status" value="1"/>
</dbReference>
<dbReference type="InterPro" id="IPR005478">
    <property type="entry name" value="Transketolase_bac-like"/>
</dbReference>